<gene>
    <name evidence="3" type="ORF">E4L96_00695</name>
</gene>
<evidence type="ECO:0000313" key="4">
    <source>
        <dbReference type="Proteomes" id="UP000298438"/>
    </source>
</evidence>
<dbReference type="Proteomes" id="UP000298438">
    <property type="component" value="Unassembled WGS sequence"/>
</dbReference>
<dbReference type="AlphaFoldDB" id="A0A4Y9SZI2"/>
<sequence length="147" mass="15410">MILRVARAAPVLALGAAAQGLAADAPLAIEPKVRTVRERALGWLKDDELQRVAERAASTAAGSEATAAAGRLSGAGPSARMQEHMAAAFRPRGFASEDYVTGDGLRATRIRSGGVTYCASALPVHTIMGERMREQGFTVKQVPCPSH</sequence>
<comment type="caution">
    <text evidence="3">The sequence shown here is derived from an EMBL/GenBank/DDBJ whole genome shotgun (WGS) entry which is preliminary data.</text>
</comment>
<reference evidence="3 4" key="1">
    <citation type="submission" date="2019-03" db="EMBL/GenBank/DDBJ databases">
        <title>Draft Genome Sequence of Massilia arenosa sp. nov., a Novel Massilia Species Isolated from a Sandy-loam Maize Soil.</title>
        <authorList>
            <person name="Raths R."/>
            <person name="Peta V."/>
            <person name="Bucking H."/>
        </authorList>
    </citation>
    <scope>NUCLEOTIDE SEQUENCE [LARGE SCALE GENOMIC DNA]</scope>
    <source>
        <strain evidence="3 4">MC02</strain>
    </source>
</reference>
<organism evidence="3 4">
    <name type="scientific">Zemynaea arenosa</name>
    <dbReference type="NCBI Taxonomy" id="2561931"/>
    <lineage>
        <taxon>Bacteria</taxon>
        <taxon>Pseudomonadati</taxon>
        <taxon>Pseudomonadota</taxon>
        <taxon>Betaproteobacteria</taxon>
        <taxon>Burkholderiales</taxon>
        <taxon>Oxalobacteraceae</taxon>
        <taxon>Telluria group</taxon>
        <taxon>Zemynaea</taxon>
    </lineage>
</organism>
<evidence type="ECO:0000313" key="3">
    <source>
        <dbReference type="EMBL" id="TFW30043.1"/>
    </source>
</evidence>
<keyword evidence="2" id="KW-0732">Signal</keyword>
<evidence type="ECO:0000256" key="2">
    <source>
        <dbReference type="SAM" id="SignalP"/>
    </source>
</evidence>
<accession>A0A4Y9SZI2</accession>
<evidence type="ECO:0000256" key="1">
    <source>
        <dbReference type="SAM" id="MobiDB-lite"/>
    </source>
</evidence>
<dbReference type="OrthoDB" id="8750928at2"/>
<dbReference type="RefSeq" id="WP_135205320.1">
    <property type="nucleotide sequence ID" value="NZ_SPVF01000009.1"/>
</dbReference>
<feature type="chain" id="PRO_5021254404" evidence="2">
    <location>
        <begin position="23"/>
        <end position="147"/>
    </location>
</feature>
<name>A0A4Y9SZI2_9BURK</name>
<feature type="region of interest" description="Disordered" evidence="1">
    <location>
        <begin position="56"/>
        <end position="76"/>
    </location>
</feature>
<feature type="compositionally biased region" description="Low complexity" evidence="1">
    <location>
        <begin position="56"/>
        <end position="71"/>
    </location>
</feature>
<dbReference type="EMBL" id="SPVF01000009">
    <property type="protein sequence ID" value="TFW30043.1"/>
    <property type="molecule type" value="Genomic_DNA"/>
</dbReference>
<protein>
    <submittedName>
        <fullName evidence="3">Uncharacterized protein</fullName>
    </submittedName>
</protein>
<feature type="signal peptide" evidence="2">
    <location>
        <begin position="1"/>
        <end position="22"/>
    </location>
</feature>
<keyword evidence="4" id="KW-1185">Reference proteome</keyword>
<proteinExistence type="predicted"/>